<keyword evidence="1" id="KW-0808">Transferase</keyword>
<comment type="caution">
    <text evidence="5">The sequence shown here is derived from an EMBL/GenBank/DDBJ whole genome shotgun (WGS) entry which is preliminary data.</text>
</comment>
<dbReference type="InterPro" id="IPR014043">
    <property type="entry name" value="Acyl_transferase_dom"/>
</dbReference>
<dbReference type="InterPro" id="IPR016035">
    <property type="entry name" value="Acyl_Trfase/lysoPLipase"/>
</dbReference>
<feature type="domain" description="Malonyl-CoA:ACP transacylase (MAT)" evidence="4">
    <location>
        <begin position="1"/>
        <end position="86"/>
    </location>
</feature>
<organism evidence="5 6">
    <name type="scientific">Streptomyces endocoffeicus</name>
    <dbReference type="NCBI Taxonomy" id="2898945"/>
    <lineage>
        <taxon>Bacteria</taxon>
        <taxon>Bacillati</taxon>
        <taxon>Actinomycetota</taxon>
        <taxon>Actinomycetes</taxon>
        <taxon>Kitasatosporales</taxon>
        <taxon>Streptomycetaceae</taxon>
        <taxon>Streptomyces</taxon>
    </lineage>
</organism>
<dbReference type="PANTHER" id="PTHR43775:SF51">
    <property type="entry name" value="INACTIVE PHENOLPHTHIOCEROL SYNTHESIS POLYKETIDE SYNTHASE TYPE I PKS1-RELATED"/>
    <property type="match status" value="1"/>
</dbReference>
<reference evidence="5 6" key="1">
    <citation type="submission" date="2021-01" db="EMBL/GenBank/DDBJ databases">
        <title>WGS of actinomycetes isolated from Thailand.</title>
        <authorList>
            <person name="Thawai C."/>
        </authorList>
    </citation>
    <scope>NUCLEOTIDE SEQUENCE [LARGE SCALE GENOMIC DNA]</scope>
    <source>
        <strain evidence="5 6">CA3R110</strain>
    </source>
</reference>
<evidence type="ECO:0000256" key="2">
    <source>
        <dbReference type="ARBA" id="ARBA00023268"/>
    </source>
</evidence>
<dbReference type="Pfam" id="PF00698">
    <property type="entry name" value="Acyl_transf_1"/>
    <property type="match status" value="1"/>
</dbReference>
<evidence type="ECO:0000259" key="4">
    <source>
        <dbReference type="Pfam" id="PF00698"/>
    </source>
</evidence>
<evidence type="ECO:0000313" key="5">
    <source>
        <dbReference type="EMBL" id="MBL1121243.1"/>
    </source>
</evidence>
<keyword evidence="6" id="KW-1185">Reference proteome</keyword>
<dbReference type="InterPro" id="IPR016036">
    <property type="entry name" value="Malonyl_transacylase_ACP-bd"/>
</dbReference>
<evidence type="ECO:0000256" key="1">
    <source>
        <dbReference type="ARBA" id="ARBA00022679"/>
    </source>
</evidence>
<feature type="non-terminal residue" evidence="5">
    <location>
        <position position="1"/>
    </location>
</feature>
<evidence type="ECO:0000256" key="3">
    <source>
        <dbReference type="ARBA" id="ARBA00023315"/>
    </source>
</evidence>
<feature type="non-terminal residue" evidence="5">
    <location>
        <position position="86"/>
    </location>
</feature>
<keyword evidence="2" id="KW-0511">Multifunctional enzyme</keyword>
<dbReference type="InterPro" id="IPR001227">
    <property type="entry name" value="Ac_transferase_dom_sf"/>
</dbReference>
<keyword evidence="3 5" id="KW-0012">Acyltransferase</keyword>
<sequence>QAAGLKPDFVAGHSVGEVTAAFVAGALTLEDAVRLLVARGALMQGLPSGGAMAAVQAGEAEVDLSGLEDRVAVAAVNSSSAVVLSG</sequence>
<dbReference type="SUPFAM" id="SSF55048">
    <property type="entry name" value="Probable ACP-binding domain of malonyl-CoA ACP transacylase"/>
    <property type="match status" value="1"/>
</dbReference>
<dbReference type="EMBL" id="JAERRG010000257">
    <property type="protein sequence ID" value="MBL1121243.1"/>
    <property type="molecule type" value="Genomic_DNA"/>
</dbReference>
<dbReference type="GO" id="GO:0016746">
    <property type="term" value="F:acyltransferase activity"/>
    <property type="evidence" value="ECO:0007669"/>
    <property type="project" value="UniProtKB-KW"/>
</dbReference>
<dbReference type="InterPro" id="IPR050091">
    <property type="entry name" value="PKS_NRPS_Biosynth_Enz"/>
</dbReference>
<dbReference type="Gene3D" id="3.40.366.10">
    <property type="entry name" value="Malonyl-Coenzyme A Acyl Carrier Protein, domain 2"/>
    <property type="match status" value="1"/>
</dbReference>
<dbReference type="SUPFAM" id="SSF52151">
    <property type="entry name" value="FabD/lysophospholipase-like"/>
    <property type="match status" value="1"/>
</dbReference>
<proteinExistence type="predicted"/>
<dbReference type="Proteomes" id="UP000621510">
    <property type="component" value="Unassembled WGS sequence"/>
</dbReference>
<accession>A0ABS1Q9A9</accession>
<dbReference type="PANTHER" id="PTHR43775">
    <property type="entry name" value="FATTY ACID SYNTHASE"/>
    <property type="match status" value="1"/>
</dbReference>
<name>A0ABS1Q9A9_9ACTN</name>
<evidence type="ECO:0000313" key="6">
    <source>
        <dbReference type="Proteomes" id="UP000621510"/>
    </source>
</evidence>
<protein>
    <submittedName>
        <fullName evidence="5">Acyltransferase domain-containing protein</fullName>
    </submittedName>
</protein>
<gene>
    <name evidence="5" type="ORF">JK364_54865</name>
</gene>